<name>A0A2S2C6C7_9NOCA</name>
<keyword evidence="1" id="KW-0614">Plasmid</keyword>
<evidence type="ECO:0000313" key="1">
    <source>
        <dbReference type="EMBL" id="AWK76364.1"/>
    </source>
</evidence>
<proteinExistence type="predicted"/>
<dbReference type="OrthoDB" id="4451283at2"/>
<dbReference type="EMBL" id="CP021355">
    <property type="protein sequence ID" value="AWK76364.1"/>
    <property type="molecule type" value="Genomic_DNA"/>
</dbReference>
<sequence>MSELPIAPASNGLTKAEKLDQLRRKMAAIPARSEGTEPARPAVMLRSVDEPAPIVATAQTTLRTLPVPSPIAELLPRGGLARGTVASVSGASAVLIGLLASVTAGGSHAAVIGLSNLSLLAAVEQGADLSRIAMVPEPKDSAVAVEAAAILLDGVDLVILGLSGAAVTPSRARAVVARARSKGAVLLVTEGHWDGVDLRIESQVTGYSGLGDRHGRLTAVQLDVAAAGKGFQRRTSRMEIRSDSGSVTWRADTDGHVTEHAPLRAAL</sequence>
<dbReference type="RefSeq" id="WP_109335823.1">
    <property type="nucleotide sequence ID" value="NZ_CP021355.1"/>
</dbReference>
<protein>
    <submittedName>
        <fullName evidence="1">Uncharacterized protein</fullName>
    </submittedName>
</protein>
<geneLocation type="plasmid" evidence="2">
    <name>prb98</name>
</geneLocation>
<dbReference type="Proteomes" id="UP000245711">
    <property type="component" value="Plasmid pRB98"/>
</dbReference>
<dbReference type="KEGG" id="roz:CBI38_33550"/>
<evidence type="ECO:0000313" key="2">
    <source>
        <dbReference type="Proteomes" id="UP000245711"/>
    </source>
</evidence>
<accession>A0A2S2C6C7</accession>
<dbReference type="AlphaFoldDB" id="A0A2S2C6C7"/>
<organism evidence="1 2">
    <name type="scientific">Rhodococcus oxybenzonivorans</name>
    <dbReference type="NCBI Taxonomy" id="1990687"/>
    <lineage>
        <taxon>Bacteria</taxon>
        <taxon>Bacillati</taxon>
        <taxon>Actinomycetota</taxon>
        <taxon>Actinomycetes</taxon>
        <taxon>Mycobacteriales</taxon>
        <taxon>Nocardiaceae</taxon>
        <taxon>Rhodococcus</taxon>
    </lineage>
</organism>
<reference evidence="1 2" key="1">
    <citation type="submission" date="2017-05" db="EMBL/GenBank/DDBJ databases">
        <title>Isolation of Rhodococcus sp. S2-17 biodegrading of BP-3.</title>
        <authorList>
            <person name="Lee Y."/>
            <person name="Kim K.H."/>
            <person name="Chun B.H."/>
            <person name="Jung H.S."/>
            <person name="Jeon C.O."/>
        </authorList>
    </citation>
    <scope>NUCLEOTIDE SEQUENCE [LARGE SCALE GENOMIC DNA]</scope>
    <source>
        <strain evidence="1 2">S2-17</strain>
        <plasmid evidence="2">prb98</plasmid>
    </source>
</reference>
<gene>
    <name evidence="1" type="ORF">CBI38_33550</name>
</gene>
<keyword evidence="2" id="KW-1185">Reference proteome</keyword>